<accession>A0A915J7C4</accession>
<evidence type="ECO:0000313" key="2">
    <source>
        <dbReference type="WBParaSite" id="nRc.2.0.1.t21654-RA"/>
    </source>
</evidence>
<protein>
    <submittedName>
        <fullName evidence="2">Uncharacterized protein</fullName>
    </submittedName>
</protein>
<name>A0A915J7C4_ROMCU</name>
<proteinExistence type="predicted"/>
<dbReference type="Proteomes" id="UP000887565">
    <property type="component" value="Unplaced"/>
</dbReference>
<dbReference type="AlphaFoldDB" id="A0A915J7C4"/>
<sequence length="70" mass="8208">MSWPAGLQRYKTGMVNDRWEKNFPQLRVCMTTREQKEEAFGYTDTCKSIFAKIQHPSSGHLINISQQREC</sequence>
<reference evidence="2" key="1">
    <citation type="submission" date="2022-11" db="UniProtKB">
        <authorList>
            <consortium name="WormBaseParasite"/>
        </authorList>
    </citation>
    <scope>IDENTIFICATION</scope>
</reference>
<evidence type="ECO:0000313" key="1">
    <source>
        <dbReference type="Proteomes" id="UP000887565"/>
    </source>
</evidence>
<organism evidence="1 2">
    <name type="scientific">Romanomermis culicivorax</name>
    <name type="common">Nematode worm</name>
    <dbReference type="NCBI Taxonomy" id="13658"/>
    <lineage>
        <taxon>Eukaryota</taxon>
        <taxon>Metazoa</taxon>
        <taxon>Ecdysozoa</taxon>
        <taxon>Nematoda</taxon>
        <taxon>Enoplea</taxon>
        <taxon>Dorylaimia</taxon>
        <taxon>Mermithida</taxon>
        <taxon>Mermithoidea</taxon>
        <taxon>Mermithidae</taxon>
        <taxon>Romanomermis</taxon>
    </lineage>
</organism>
<keyword evidence="1" id="KW-1185">Reference proteome</keyword>
<dbReference type="WBParaSite" id="nRc.2.0.1.t21654-RA">
    <property type="protein sequence ID" value="nRc.2.0.1.t21654-RA"/>
    <property type="gene ID" value="nRc.2.0.1.g21654"/>
</dbReference>